<dbReference type="PROSITE" id="PS51186">
    <property type="entry name" value="GNAT"/>
    <property type="match status" value="1"/>
</dbReference>
<gene>
    <name evidence="2" type="ORF">CRIB_440</name>
</gene>
<sequence length="388" mass="46305">MNMRYAKEEEIDDIKEIWNYCFNDEDSFVNYYFNNKYNNNNTIVACEDEDIVSSLQLNQYKIKLDDKEYETSYVVGVSTFPQVRGRGYMKRIMEYSLNELYKKNQIVSILMPIDYRLYRKYGYEHCYDQLEYYINIEDLKNFNLLGRMYKANEEHIDDLIDINNLFLEDVNGNVVRNKEYYVNLFKEVESENGHIYVYKDGSYKGYIIYFLNGDNMFVRELFYKDLDSLKSILKFIYNHNTQCKKVTISAPINDKIRFVLENPKTIDIKVKPFMMGRVINVEDYLNGLKINSDIELSANVFIEDKFIKENNGTFNIKIKDKKVKAQKIKGECNLYMSINTFTQLAFSYIDIKEAMILNNINKNAKNKEAIHLFELLFKKKENYINEYV</sequence>
<reference evidence="2 3" key="1">
    <citation type="submission" date="2014-04" db="EMBL/GenBank/DDBJ databases">
        <authorList>
            <person name="Hornung B.V."/>
        </authorList>
    </citation>
    <scope>NUCLEOTIDE SEQUENCE [LARGE SCALE GENOMIC DNA]</scope>
    <source>
        <strain evidence="2 3">CRIB</strain>
    </source>
</reference>
<dbReference type="EMBL" id="LN555523">
    <property type="protein sequence ID" value="CED93195.1"/>
    <property type="molecule type" value="Genomic_DNA"/>
</dbReference>
<dbReference type="AlphaFoldDB" id="A0A1V1HZ29"/>
<dbReference type="Pfam" id="PF17668">
    <property type="entry name" value="Acetyltransf_17"/>
    <property type="match status" value="1"/>
</dbReference>
<dbReference type="GeneID" id="82204627"/>
<dbReference type="SUPFAM" id="SSF55718">
    <property type="entry name" value="SCP-like"/>
    <property type="match status" value="1"/>
</dbReference>
<dbReference type="InterPro" id="IPR036527">
    <property type="entry name" value="SCP2_sterol-bd_dom_sf"/>
</dbReference>
<dbReference type="InterPro" id="IPR051554">
    <property type="entry name" value="Acetyltransferase_Eis"/>
</dbReference>
<dbReference type="Pfam" id="PF13527">
    <property type="entry name" value="Acetyltransf_9"/>
    <property type="match status" value="1"/>
</dbReference>
<dbReference type="InterPro" id="IPR041380">
    <property type="entry name" value="Acetyltransf_17"/>
</dbReference>
<dbReference type="Pfam" id="PF13530">
    <property type="entry name" value="SCP2_2"/>
    <property type="match status" value="1"/>
</dbReference>
<dbReference type="InterPro" id="IPR016181">
    <property type="entry name" value="Acyl_CoA_acyltransferase"/>
</dbReference>
<accession>A0A1V1HZ29</accession>
<evidence type="ECO:0000259" key="1">
    <source>
        <dbReference type="PROSITE" id="PS51186"/>
    </source>
</evidence>
<dbReference type="KEGG" id="ril:CRIB_440"/>
<name>A0A1V1HZ29_9FIRM</name>
<dbReference type="GO" id="GO:0034069">
    <property type="term" value="F:aminoglycoside N-acetyltransferase activity"/>
    <property type="evidence" value="ECO:0007669"/>
    <property type="project" value="TreeGrafter"/>
</dbReference>
<dbReference type="InterPro" id="IPR000182">
    <property type="entry name" value="GNAT_dom"/>
</dbReference>
<organism evidence="2 3">
    <name type="scientific">Romboutsia ilealis</name>
    <dbReference type="NCBI Taxonomy" id="1115758"/>
    <lineage>
        <taxon>Bacteria</taxon>
        <taxon>Bacillati</taxon>
        <taxon>Bacillota</taxon>
        <taxon>Clostridia</taxon>
        <taxon>Peptostreptococcales</taxon>
        <taxon>Peptostreptococcaceae</taxon>
        <taxon>Romboutsia</taxon>
    </lineage>
</organism>
<dbReference type="Gene3D" id="3.30.1050.10">
    <property type="entry name" value="SCP2 sterol-binding domain"/>
    <property type="match status" value="1"/>
</dbReference>
<evidence type="ECO:0000313" key="3">
    <source>
        <dbReference type="Proteomes" id="UP000245622"/>
    </source>
</evidence>
<proteinExistence type="predicted"/>
<feature type="domain" description="N-acetyltransferase" evidence="1">
    <location>
        <begin position="1"/>
        <end position="143"/>
    </location>
</feature>
<dbReference type="RefSeq" id="WP_180702934.1">
    <property type="nucleotide sequence ID" value="NZ_JAVSGX010000001.1"/>
</dbReference>
<dbReference type="Proteomes" id="UP000245622">
    <property type="component" value="Chromosome 1"/>
</dbReference>
<dbReference type="InterPro" id="IPR025559">
    <property type="entry name" value="Eis_dom"/>
</dbReference>
<dbReference type="GO" id="GO:0030649">
    <property type="term" value="P:aminoglycoside antibiotic catabolic process"/>
    <property type="evidence" value="ECO:0007669"/>
    <property type="project" value="TreeGrafter"/>
</dbReference>
<dbReference type="SUPFAM" id="SSF55729">
    <property type="entry name" value="Acyl-CoA N-acyltransferases (Nat)"/>
    <property type="match status" value="1"/>
</dbReference>
<dbReference type="PANTHER" id="PTHR37817">
    <property type="entry name" value="N-ACETYLTRANSFERASE EIS"/>
    <property type="match status" value="1"/>
</dbReference>
<dbReference type="Gene3D" id="3.40.630.30">
    <property type="match status" value="2"/>
</dbReference>
<keyword evidence="3" id="KW-1185">Reference proteome</keyword>
<protein>
    <submittedName>
        <fullName evidence="2">GNAT acetyltransferase</fullName>
    </submittedName>
</protein>
<evidence type="ECO:0000313" key="2">
    <source>
        <dbReference type="EMBL" id="CED93195.1"/>
    </source>
</evidence>
<keyword evidence="2" id="KW-0808">Transferase</keyword>
<dbReference type="PANTHER" id="PTHR37817:SF1">
    <property type="entry name" value="N-ACETYLTRANSFERASE EIS"/>
    <property type="match status" value="1"/>
</dbReference>